<reference evidence="4" key="1">
    <citation type="submission" date="2022-01" db="EMBL/GenBank/DDBJ databases">
        <authorList>
            <person name="King R."/>
        </authorList>
    </citation>
    <scope>NUCLEOTIDE SEQUENCE</scope>
</reference>
<dbReference type="PANTHER" id="PTHR47644:SF1">
    <property type="entry name" value="PDZ DOMAIN-CONTAINING PROTEIN"/>
    <property type="match status" value="1"/>
</dbReference>
<feature type="region of interest" description="Disordered" evidence="1">
    <location>
        <begin position="361"/>
        <end position="414"/>
    </location>
</feature>
<dbReference type="Proteomes" id="UP001152799">
    <property type="component" value="Chromosome 3"/>
</dbReference>
<evidence type="ECO:0000259" key="3">
    <source>
        <dbReference type="PROSITE" id="PS50106"/>
    </source>
</evidence>
<dbReference type="CDD" id="cd00136">
    <property type="entry name" value="PDZ_canonical"/>
    <property type="match status" value="1"/>
</dbReference>
<proteinExistence type="predicted"/>
<dbReference type="Pfam" id="PF00169">
    <property type="entry name" value="PH"/>
    <property type="match status" value="2"/>
</dbReference>
<dbReference type="PROSITE" id="PS50106">
    <property type="entry name" value="PDZ"/>
    <property type="match status" value="1"/>
</dbReference>
<sequence>MKNILKREPVDHQSGYLGNSRVVLNQFDVSTQADIQHQNLNHSAQDEIMGRLYGSEKHINHLNGKNVAHYSKQDILEQYCISERGLGALENENSRIFGCLSSHQSSPCSARNASSFFTACMRQKVSSDENLYELYKRHPNEYAPFPKRHRYPWSSVTPEIYSYDRDLKNSYFRRKPYPDPSRYTWMPSDDESIKMEKPKSIIDLSYRSSMMSQSKKHVSFARSHTLTSFDDTMSSLSSSSSHLNRITRSQERLLEVRKAEGLQAITKQPELLENKAIMDKVKRGPMKTQATQTETFLGKKPLLAHINLSPRTVQRVKMVSQAAQTNGINGRKLMKSLSEAGKKFPSSPNQETDFMKSLEHEPLQRTQSDEPPRSPFLVTSPPVPLPQETQLPSETSSLSKSEDHESEDSGEIKKEIFIDFKPQVSFTSSSSTKRPLIKTASDGVILLEQRKIYKSEDCVVPNVRPYSSISHENLQVEEEEPQKYTAYFQRIPIKNEGIFKQLDEHNIYSSVDESLRPQDSVDEEFHENIFYKKIFDRQDSTDIENMKDDIVYPIDESIVPSIFLRPELKLSPFTSSDSIANDTRDQSDDIWNESQVTVLQIDSGTDNGTGLSTSEITPLSSTVSSSLLTPSSKRKHLLMMQHQQRSSFDTEGLEEEPKDDSFSSQLVIDKSYNKLQVPGSLPIGTSRLTQPAVSPSRRRKFSDSPPVPVESPLPAVVPDLLLARTDSCKTTDLSESTTTDDYITANSGTDSSRKSTSCQGLEKQLAQKHIHQQTSKRGKHQNDGSSSTSKILDKIGMDDMVVPSLSPSFSPEVGYLADAKSNSTSCYTPVPQIRTGRSTPSEDSSSCGSYSIGASTPDLLERYTVPSGKPDKIWSDDEERSLQYSSSGYYESPVEDQKRNQLSNTTKKRSKSGLINPDLTNTYPKSSNHNNTNHKSKQKAEIKISPSKENVKGKNDKIKRSKARTRSPMQGNKISFQGRKSPHKDKLLITDEKVYKVTSDESSTGQDYSISETQRKIKKNKDTSRRKSLPRSPSSQKVQKKSEIDYQPSSLPGSLSRRKSNKSSKCASTENENNQKLSCSNYLRRSETPICSSKDTTTLKALSAESLRSVSPGSDSVFYSDPSSHTAADHQFHCLHCGKEVDMHPDDAEKSSNGQQQHIVQPPAGFEDSPKIKGGRLFKKLDKRLKSEEKGHSDYKRHKYRPDMRAKSEERGGCTKNFQGRLRPMQRSPFCSKEHLKSADSSPSILPGDPEEDDDHGLYQAGYVSGMWLCVHETETIYGTLSPTESEQVRRSSISSTESEHELCKRYQAITHRIVHRKPYVDMYKRLHFRTFDSDKTIVVQRESGEFGFRIHGSKPVVVTAIEPGTPAESSGLEVGDIIITVNRVNVLEKSHSDVVQIAHAGSDTLTLEVARTSYALNKEDEESEPGTIFSGYLWKLSGFAKGEPTNKYIRRWFCLKKNNCLYYYKTDSDKQPVGVVMLFDQKVVELESDAEPMKANTFLIRSEDSVPLYLAADTKEIRNRWVDLIEKSINDSQAVDTYLEETKRNISIAPSSIRDPDCFGYLIKLGTQWKSWCRQYCVLKDAAMYFYPDANATNATGVALLHGYKVQQISSSKKYAFEVIPPDNDKKHYYFHAESDTDRRRWISALEYSIDRWLKIY</sequence>
<keyword evidence="5" id="KW-1185">Reference proteome</keyword>
<dbReference type="Gene3D" id="2.30.29.30">
    <property type="entry name" value="Pleckstrin-homology domain (PH domain)/Phosphotyrosine-binding domain (PTB)"/>
    <property type="match status" value="2"/>
</dbReference>
<feature type="region of interest" description="Disordered" evidence="1">
    <location>
        <begin position="602"/>
        <end position="627"/>
    </location>
</feature>
<evidence type="ECO:0000256" key="1">
    <source>
        <dbReference type="SAM" id="MobiDB-lite"/>
    </source>
</evidence>
<evidence type="ECO:0000313" key="4">
    <source>
        <dbReference type="EMBL" id="CAG9766941.1"/>
    </source>
</evidence>
<dbReference type="SMART" id="SM00233">
    <property type="entry name" value="PH"/>
    <property type="match status" value="2"/>
</dbReference>
<feature type="compositionally biased region" description="Basic and acidic residues" evidence="1">
    <location>
        <begin position="1201"/>
        <end position="1213"/>
    </location>
</feature>
<name>A0A9N9MMU8_9CUCU</name>
<feature type="domain" description="PDZ" evidence="3">
    <location>
        <begin position="1337"/>
        <end position="1414"/>
    </location>
</feature>
<dbReference type="InterPro" id="IPR001478">
    <property type="entry name" value="PDZ"/>
</dbReference>
<feature type="compositionally biased region" description="Low complexity" evidence="1">
    <location>
        <begin position="730"/>
        <end position="741"/>
    </location>
</feature>
<dbReference type="EMBL" id="OU892279">
    <property type="protein sequence ID" value="CAG9766941.1"/>
    <property type="molecule type" value="Genomic_DNA"/>
</dbReference>
<dbReference type="PROSITE" id="PS50003">
    <property type="entry name" value="PH_DOMAIN"/>
    <property type="match status" value="2"/>
</dbReference>
<feature type="compositionally biased region" description="Basic and acidic residues" evidence="1">
    <location>
        <begin position="949"/>
        <end position="958"/>
    </location>
</feature>
<feature type="compositionally biased region" description="Basic residues" evidence="1">
    <location>
        <begin position="766"/>
        <end position="779"/>
    </location>
</feature>
<dbReference type="SMART" id="SM00228">
    <property type="entry name" value="PDZ"/>
    <property type="match status" value="1"/>
</dbReference>
<protein>
    <submittedName>
        <fullName evidence="4">Uncharacterized protein</fullName>
    </submittedName>
</protein>
<dbReference type="InterPro" id="IPR011993">
    <property type="entry name" value="PH-like_dom_sf"/>
</dbReference>
<dbReference type="InterPro" id="IPR001849">
    <property type="entry name" value="PH_domain"/>
</dbReference>
<feature type="compositionally biased region" description="Polar residues" evidence="1">
    <location>
        <begin position="602"/>
        <end position="616"/>
    </location>
</feature>
<organism evidence="4 5">
    <name type="scientific">Ceutorhynchus assimilis</name>
    <name type="common">cabbage seed weevil</name>
    <dbReference type="NCBI Taxonomy" id="467358"/>
    <lineage>
        <taxon>Eukaryota</taxon>
        <taxon>Metazoa</taxon>
        <taxon>Ecdysozoa</taxon>
        <taxon>Arthropoda</taxon>
        <taxon>Hexapoda</taxon>
        <taxon>Insecta</taxon>
        <taxon>Pterygota</taxon>
        <taxon>Neoptera</taxon>
        <taxon>Endopterygota</taxon>
        <taxon>Coleoptera</taxon>
        <taxon>Polyphaga</taxon>
        <taxon>Cucujiformia</taxon>
        <taxon>Curculionidae</taxon>
        <taxon>Ceutorhynchinae</taxon>
        <taxon>Ceutorhynchus</taxon>
    </lineage>
</organism>
<feature type="compositionally biased region" description="Basic and acidic residues" evidence="1">
    <location>
        <begin position="1185"/>
        <end position="1194"/>
    </location>
</feature>
<feature type="region of interest" description="Disordered" evidence="1">
    <location>
        <begin position="1232"/>
        <end position="1256"/>
    </location>
</feature>
<feature type="region of interest" description="Disordered" evidence="1">
    <location>
        <begin position="730"/>
        <end position="790"/>
    </location>
</feature>
<dbReference type="SUPFAM" id="SSF50156">
    <property type="entry name" value="PDZ domain-like"/>
    <property type="match status" value="1"/>
</dbReference>
<gene>
    <name evidence="4" type="ORF">CEUTPL_LOCUS7510</name>
</gene>
<feature type="compositionally biased region" description="Low complexity" evidence="1">
    <location>
        <begin position="841"/>
        <end position="855"/>
    </location>
</feature>
<feature type="domain" description="PH" evidence="2">
    <location>
        <begin position="1556"/>
        <end position="1652"/>
    </location>
</feature>
<accession>A0A9N9MMU8</accession>
<feature type="region of interest" description="Disordered" evidence="1">
    <location>
        <begin position="640"/>
        <end position="662"/>
    </location>
</feature>
<feature type="region of interest" description="Disordered" evidence="1">
    <location>
        <begin position="1185"/>
        <end position="1219"/>
    </location>
</feature>
<evidence type="ECO:0000313" key="5">
    <source>
        <dbReference type="Proteomes" id="UP001152799"/>
    </source>
</evidence>
<feature type="compositionally biased region" description="Basic and acidic residues" evidence="1">
    <location>
        <begin position="984"/>
        <end position="999"/>
    </location>
</feature>
<dbReference type="InterPro" id="IPR036034">
    <property type="entry name" value="PDZ_sf"/>
</dbReference>
<dbReference type="SUPFAM" id="SSF50729">
    <property type="entry name" value="PH domain-like"/>
    <property type="match status" value="2"/>
</dbReference>
<feature type="compositionally biased region" description="Polar residues" evidence="1">
    <location>
        <begin position="387"/>
        <end position="399"/>
    </location>
</feature>
<dbReference type="PANTHER" id="PTHR47644">
    <property type="entry name" value="AGAP008221-PA"/>
    <property type="match status" value="1"/>
</dbReference>
<feature type="compositionally biased region" description="Low complexity" evidence="1">
    <location>
        <begin position="617"/>
        <end position="627"/>
    </location>
</feature>
<evidence type="ECO:0000259" key="2">
    <source>
        <dbReference type="PROSITE" id="PS50003"/>
    </source>
</evidence>
<dbReference type="CDD" id="cd00821">
    <property type="entry name" value="PH"/>
    <property type="match status" value="1"/>
</dbReference>
<feature type="compositionally biased region" description="Polar residues" evidence="1">
    <location>
        <begin position="1000"/>
        <end position="1012"/>
    </location>
</feature>
<feature type="region of interest" description="Disordered" evidence="1">
    <location>
        <begin position="821"/>
        <end position="1075"/>
    </location>
</feature>
<feature type="region of interest" description="Disordered" evidence="1">
    <location>
        <begin position="681"/>
        <end position="712"/>
    </location>
</feature>
<feature type="compositionally biased region" description="Basic and acidic residues" evidence="1">
    <location>
        <begin position="361"/>
        <end position="372"/>
    </location>
</feature>
<dbReference type="OrthoDB" id="2157866at2759"/>
<feature type="domain" description="PH" evidence="2">
    <location>
        <begin position="1427"/>
        <end position="1531"/>
    </location>
</feature>
<feature type="compositionally biased region" description="Polar residues" evidence="1">
    <location>
        <begin position="744"/>
        <end position="759"/>
    </location>
</feature>
<dbReference type="Gene3D" id="2.30.42.10">
    <property type="match status" value="1"/>
</dbReference>
<dbReference type="Pfam" id="PF00595">
    <property type="entry name" value="PDZ"/>
    <property type="match status" value="1"/>
</dbReference>